<sequence length="90" mass="10191">MWCIDGPLKSAYPELYRIARAKDAFVADNFQCRGDFIHWEVVGRIRCVGSLLNLNTSSCFGENLNGGEFKEEEGYYSQLVLFVQSGWGIC</sequence>
<dbReference type="AlphaFoldDB" id="A0A2N9GY33"/>
<evidence type="ECO:0000313" key="1">
    <source>
        <dbReference type="EMBL" id="SPD04281.1"/>
    </source>
</evidence>
<dbReference type="EMBL" id="OIVN01002516">
    <property type="protein sequence ID" value="SPD04281.1"/>
    <property type="molecule type" value="Genomic_DNA"/>
</dbReference>
<name>A0A2N9GY33_FAGSY</name>
<accession>A0A2N9GY33</accession>
<protein>
    <submittedName>
        <fullName evidence="1">Uncharacterized protein</fullName>
    </submittedName>
</protein>
<gene>
    <name evidence="1" type="ORF">FSB_LOCUS32163</name>
</gene>
<proteinExistence type="predicted"/>
<organism evidence="1">
    <name type="scientific">Fagus sylvatica</name>
    <name type="common">Beechnut</name>
    <dbReference type="NCBI Taxonomy" id="28930"/>
    <lineage>
        <taxon>Eukaryota</taxon>
        <taxon>Viridiplantae</taxon>
        <taxon>Streptophyta</taxon>
        <taxon>Embryophyta</taxon>
        <taxon>Tracheophyta</taxon>
        <taxon>Spermatophyta</taxon>
        <taxon>Magnoliopsida</taxon>
        <taxon>eudicotyledons</taxon>
        <taxon>Gunneridae</taxon>
        <taxon>Pentapetalae</taxon>
        <taxon>rosids</taxon>
        <taxon>fabids</taxon>
        <taxon>Fagales</taxon>
        <taxon>Fagaceae</taxon>
        <taxon>Fagus</taxon>
    </lineage>
</organism>
<reference evidence="1" key="1">
    <citation type="submission" date="2018-02" db="EMBL/GenBank/DDBJ databases">
        <authorList>
            <person name="Cohen D.B."/>
            <person name="Kent A.D."/>
        </authorList>
    </citation>
    <scope>NUCLEOTIDE SEQUENCE</scope>
</reference>